<comment type="caution">
    <text evidence="2">The sequence shown here is derived from an EMBL/GenBank/DDBJ whole genome shotgun (WGS) entry which is preliminary data.</text>
</comment>
<dbReference type="EMBL" id="JAAOZQ010000023">
    <property type="protein sequence ID" value="KAF7526336.1"/>
    <property type="molecule type" value="Genomic_DNA"/>
</dbReference>
<accession>A0A9P5L5S1</accession>
<dbReference type="Proteomes" id="UP000701341">
    <property type="component" value="Unassembled WGS sequence"/>
</dbReference>
<sequence length="239" mass="27038">MPRFDPFVFVALFAAMAAYWHHDLCQFVGNVVVGFIFLVTGICCISSPRAWLFRLVASVAVWVADAEAAQSTYPTHPTEATEATKTEKRLRARVRAREIEKKRPEKEVRRLDAQLATVSRGIKESLLAKDQVIVECRQWRRKFEDLEHLQQQALENPVRGMQGRPCWAPAKKYGVVKRERGRSTKTFTAIAQVAIVNAAWESKLVGFESKARDYVARTDDQIRSLNAAATALSNENAYL</sequence>
<name>A0A9P5L5S1_PENCR</name>
<evidence type="ECO:0000313" key="3">
    <source>
        <dbReference type="Proteomes" id="UP000701341"/>
    </source>
</evidence>
<keyword evidence="1" id="KW-1133">Transmembrane helix</keyword>
<protein>
    <submittedName>
        <fullName evidence="2">Uncharacterized protein</fullName>
    </submittedName>
</protein>
<gene>
    <name evidence="2" type="ORF">PCG10_004279</name>
</gene>
<evidence type="ECO:0000256" key="1">
    <source>
        <dbReference type="SAM" id="Phobius"/>
    </source>
</evidence>
<feature type="transmembrane region" description="Helical" evidence="1">
    <location>
        <begin position="27"/>
        <end position="45"/>
    </location>
</feature>
<proteinExistence type="predicted"/>
<keyword evidence="1" id="KW-0812">Transmembrane</keyword>
<keyword evidence="1" id="KW-0472">Membrane</keyword>
<evidence type="ECO:0000313" key="2">
    <source>
        <dbReference type="EMBL" id="KAF7526336.1"/>
    </source>
</evidence>
<dbReference type="AlphaFoldDB" id="A0A9P5L5S1"/>
<keyword evidence="3" id="KW-1185">Reference proteome</keyword>
<organism evidence="2 3">
    <name type="scientific">Penicillium crustosum</name>
    <name type="common">Blue mold fungus</name>
    <dbReference type="NCBI Taxonomy" id="36656"/>
    <lineage>
        <taxon>Eukaryota</taxon>
        <taxon>Fungi</taxon>
        <taxon>Dikarya</taxon>
        <taxon>Ascomycota</taxon>
        <taxon>Pezizomycotina</taxon>
        <taxon>Eurotiomycetes</taxon>
        <taxon>Eurotiomycetidae</taxon>
        <taxon>Eurotiales</taxon>
        <taxon>Aspergillaceae</taxon>
        <taxon>Penicillium</taxon>
    </lineage>
</organism>
<reference evidence="2" key="1">
    <citation type="submission" date="2020-02" db="EMBL/GenBank/DDBJ databases">
        <authorList>
            <person name="Lichtner F.J."/>
        </authorList>
    </citation>
    <scope>NUCLEOTIDE SEQUENCE</scope>
    <source>
        <strain evidence="2">G10</strain>
    </source>
</reference>